<dbReference type="AlphaFoldDB" id="A0AAJ8M5A6"/>
<keyword evidence="3" id="KW-1185">Reference proteome</keyword>
<dbReference type="GeneID" id="30208694"/>
<name>A0AAJ8M5A6_9TREE</name>
<proteinExistence type="predicted"/>
<reference evidence="2" key="2">
    <citation type="submission" date="2024-02" db="EMBL/GenBank/DDBJ databases">
        <title>Comparative genomics of Cryptococcus and Kwoniella reveals pathogenesis evolution and contrasting modes of karyotype evolution via chromosome fusion or intercentromeric recombination.</title>
        <authorList>
            <person name="Coelho M.A."/>
            <person name="David-Palma M."/>
            <person name="Shea T."/>
            <person name="Bowers K."/>
            <person name="McGinley-Smith S."/>
            <person name="Mohammad A.W."/>
            <person name="Gnirke A."/>
            <person name="Yurkov A.M."/>
            <person name="Nowrousian M."/>
            <person name="Sun S."/>
            <person name="Cuomo C.A."/>
            <person name="Heitman J."/>
        </authorList>
    </citation>
    <scope>NUCLEOTIDE SEQUENCE</scope>
    <source>
        <strain evidence="2">CBS 10118</strain>
    </source>
</reference>
<sequence>MLIPTALVDTTVDGKTFTTATSTQEGSSSQLFPQGFKGEGETQQPFISEESKSSEEANSDLDSDSDSDWSQSDAPRGKYTIYQCMTNGMNFKVNHDVNVGLSGQVPQVVELESTLTNYYTPRSESDSPHCAAAFADYVRAKESEPEAISRLKELRERHLSNLVSQIMRTKMACSPGNTLVSERLYDLTRCVDQSRRDAHLEWTEELQGKFHLWYKFVGEFALTVAESKEDLKDLVSQAECERLPDQMDMNSFRKSLDEQWGSSRITSDERIILDPRLNGKPSLFSILSWFKVQNDA</sequence>
<dbReference type="RefSeq" id="XP_065725243.1">
    <property type="nucleotide sequence ID" value="XM_065869171.1"/>
</dbReference>
<gene>
    <name evidence="2" type="ORF">I302_100919</name>
</gene>
<feature type="compositionally biased region" description="Polar residues" evidence="1">
    <location>
        <begin position="19"/>
        <end position="32"/>
    </location>
</feature>
<reference evidence="2" key="1">
    <citation type="submission" date="2013-07" db="EMBL/GenBank/DDBJ databases">
        <authorList>
            <consortium name="The Broad Institute Genome Sequencing Platform"/>
            <person name="Cuomo C."/>
            <person name="Litvintseva A."/>
            <person name="Chen Y."/>
            <person name="Heitman J."/>
            <person name="Sun S."/>
            <person name="Springer D."/>
            <person name="Dromer F."/>
            <person name="Young S.K."/>
            <person name="Zeng Q."/>
            <person name="Gargeya S."/>
            <person name="Fitzgerald M."/>
            <person name="Abouelleil A."/>
            <person name="Alvarado L."/>
            <person name="Berlin A.M."/>
            <person name="Chapman S.B."/>
            <person name="Dewar J."/>
            <person name="Goldberg J."/>
            <person name="Griggs A."/>
            <person name="Gujja S."/>
            <person name="Hansen M."/>
            <person name="Howarth C."/>
            <person name="Imamovic A."/>
            <person name="Larimer J."/>
            <person name="McCowan C."/>
            <person name="Murphy C."/>
            <person name="Pearson M."/>
            <person name="Priest M."/>
            <person name="Roberts A."/>
            <person name="Saif S."/>
            <person name="Shea T."/>
            <person name="Sykes S."/>
            <person name="Wortman J."/>
            <person name="Nusbaum C."/>
            <person name="Birren B."/>
        </authorList>
    </citation>
    <scope>NUCLEOTIDE SEQUENCE</scope>
    <source>
        <strain evidence="2">CBS 10118</strain>
    </source>
</reference>
<protein>
    <submittedName>
        <fullName evidence="2">Uncharacterized protein</fullName>
    </submittedName>
</protein>
<feature type="region of interest" description="Disordered" evidence="1">
    <location>
        <begin position="19"/>
        <end position="74"/>
    </location>
</feature>
<dbReference type="Proteomes" id="UP000092730">
    <property type="component" value="Chromosome 1"/>
</dbReference>
<evidence type="ECO:0000313" key="3">
    <source>
        <dbReference type="Proteomes" id="UP000092730"/>
    </source>
</evidence>
<evidence type="ECO:0000313" key="2">
    <source>
        <dbReference type="EMBL" id="WVW78956.1"/>
    </source>
</evidence>
<accession>A0AAJ8M5A6</accession>
<dbReference type="KEGG" id="kbi:30208694"/>
<dbReference type="EMBL" id="CP144541">
    <property type="protein sequence ID" value="WVW78956.1"/>
    <property type="molecule type" value="Genomic_DNA"/>
</dbReference>
<evidence type="ECO:0000256" key="1">
    <source>
        <dbReference type="SAM" id="MobiDB-lite"/>
    </source>
</evidence>
<feature type="compositionally biased region" description="Acidic residues" evidence="1">
    <location>
        <begin position="57"/>
        <end position="67"/>
    </location>
</feature>
<organism evidence="2 3">
    <name type="scientific">Kwoniella bestiolae CBS 10118</name>
    <dbReference type="NCBI Taxonomy" id="1296100"/>
    <lineage>
        <taxon>Eukaryota</taxon>
        <taxon>Fungi</taxon>
        <taxon>Dikarya</taxon>
        <taxon>Basidiomycota</taxon>
        <taxon>Agaricomycotina</taxon>
        <taxon>Tremellomycetes</taxon>
        <taxon>Tremellales</taxon>
        <taxon>Cryptococcaceae</taxon>
        <taxon>Kwoniella</taxon>
    </lineage>
</organism>